<dbReference type="AlphaFoldDB" id="A0ABD3RHU9"/>
<dbReference type="InterPro" id="IPR050546">
    <property type="entry name" value="Glycosyl_Hydrlase_16"/>
</dbReference>
<sequence length="480" mass="52867">MTTSNENSPLVSKDDGSHTQERHPPPLIPMGLGPETNHDDDMSAPEPTHRRTTTATTVEIFGCAVNDIVVFFVLPAIFYFAVVVRVAAYVIDVAWDGGTIPTGPYRLVEAHVGGDFFSHYDFYDGPDSVGSAGHNSYVPRSRAEELGIAGVVVDNGGDDGEEEFAYMSSAATHSGPRDSIRLEGRTRFDRGLFVLDVRHMPDGCGVWPAFWLTDEARWPMNGEVDVLEGVNGQTTAKTALHTSNQCDMYAHVAPYAKTGHWEMITGIPDHFTGDPDYQTVKGADNCWTMAPHQWENEGCTVVHERNDTIGAPVNANGGGLYVLEWDPVGRYHEGLKGGYIKSWVFSPSIPQNLRDALDTAGMEDSSKRVAPDPLSWGLPYAYFAIGETTGCSADHFKHMRIVFDLAFCGTVSGNRFTRECPALAKTFNVTNEHGDNDPVSTCNAYIESNPKALEQAYWKIKGVYVYERELEHQRNKFGQG</sequence>
<dbReference type="InterPro" id="IPR013320">
    <property type="entry name" value="ConA-like_dom_sf"/>
</dbReference>
<feature type="domain" description="GH16" evidence="2">
    <location>
        <begin position="93"/>
        <end position="348"/>
    </location>
</feature>
<dbReference type="Pfam" id="PF26113">
    <property type="entry name" value="GH16_XgeA"/>
    <property type="match status" value="1"/>
</dbReference>
<evidence type="ECO:0000313" key="4">
    <source>
        <dbReference type="Proteomes" id="UP001530377"/>
    </source>
</evidence>
<dbReference type="EMBL" id="JALLPB020000228">
    <property type="protein sequence ID" value="KAL3811912.1"/>
    <property type="molecule type" value="Genomic_DNA"/>
</dbReference>
<evidence type="ECO:0000256" key="1">
    <source>
        <dbReference type="SAM" id="MobiDB-lite"/>
    </source>
</evidence>
<evidence type="ECO:0000259" key="2">
    <source>
        <dbReference type="PROSITE" id="PS51762"/>
    </source>
</evidence>
<feature type="compositionally biased region" description="Polar residues" evidence="1">
    <location>
        <begin position="1"/>
        <end position="10"/>
    </location>
</feature>
<keyword evidence="4" id="KW-1185">Reference proteome</keyword>
<proteinExistence type="predicted"/>
<organism evidence="3 4">
    <name type="scientific">Cyclostephanos tholiformis</name>
    <dbReference type="NCBI Taxonomy" id="382380"/>
    <lineage>
        <taxon>Eukaryota</taxon>
        <taxon>Sar</taxon>
        <taxon>Stramenopiles</taxon>
        <taxon>Ochrophyta</taxon>
        <taxon>Bacillariophyta</taxon>
        <taxon>Coscinodiscophyceae</taxon>
        <taxon>Thalassiosirophycidae</taxon>
        <taxon>Stephanodiscales</taxon>
        <taxon>Stephanodiscaceae</taxon>
        <taxon>Cyclostephanos</taxon>
    </lineage>
</organism>
<name>A0ABD3RHU9_9STRA</name>
<reference evidence="3 4" key="1">
    <citation type="submission" date="2024-10" db="EMBL/GenBank/DDBJ databases">
        <title>Updated reference genomes for cyclostephanoid diatoms.</title>
        <authorList>
            <person name="Roberts W.R."/>
            <person name="Alverson A.J."/>
        </authorList>
    </citation>
    <scope>NUCLEOTIDE SEQUENCE [LARGE SCALE GENOMIC DNA]</scope>
    <source>
        <strain evidence="3 4">AJA228-03</strain>
    </source>
</reference>
<evidence type="ECO:0000313" key="3">
    <source>
        <dbReference type="EMBL" id="KAL3811912.1"/>
    </source>
</evidence>
<feature type="region of interest" description="Disordered" evidence="1">
    <location>
        <begin position="1"/>
        <end position="49"/>
    </location>
</feature>
<dbReference type="PANTHER" id="PTHR10963">
    <property type="entry name" value="GLYCOSYL HYDROLASE-RELATED"/>
    <property type="match status" value="1"/>
</dbReference>
<gene>
    <name evidence="3" type="ORF">ACHAXA_001437</name>
</gene>
<protein>
    <recommendedName>
        <fullName evidence="2">GH16 domain-containing protein</fullName>
    </recommendedName>
</protein>
<accession>A0ABD3RHU9</accession>
<dbReference type="SUPFAM" id="SSF49899">
    <property type="entry name" value="Concanavalin A-like lectins/glucanases"/>
    <property type="match status" value="1"/>
</dbReference>
<feature type="compositionally biased region" description="Basic and acidic residues" evidence="1">
    <location>
        <begin position="12"/>
        <end position="24"/>
    </location>
</feature>
<dbReference type="Proteomes" id="UP001530377">
    <property type="component" value="Unassembled WGS sequence"/>
</dbReference>
<dbReference type="InterPro" id="IPR000757">
    <property type="entry name" value="Beta-glucanase-like"/>
</dbReference>
<dbReference type="PROSITE" id="PS51762">
    <property type="entry name" value="GH16_2"/>
    <property type="match status" value="1"/>
</dbReference>
<dbReference type="PANTHER" id="PTHR10963:SF24">
    <property type="entry name" value="GLYCOSIDASE C21B10.07-RELATED"/>
    <property type="match status" value="1"/>
</dbReference>
<dbReference type="Gene3D" id="2.60.120.200">
    <property type="match status" value="1"/>
</dbReference>
<comment type="caution">
    <text evidence="3">The sequence shown here is derived from an EMBL/GenBank/DDBJ whole genome shotgun (WGS) entry which is preliminary data.</text>
</comment>